<evidence type="ECO:0000256" key="5">
    <source>
        <dbReference type="ARBA" id="ARBA00023284"/>
    </source>
</evidence>
<name>A0A2N6CYF5_9GAMM</name>
<dbReference type="GO" id="GO:0016491">
    <property type="term" value="F:oxidoreductase activity"/>
    <property type="evidence" value="ECO:0007669"/>
    <property type="project" value="UniProtKB-KW"/>
</dbReference>
<reference evidence="8 9" key="1">
    <citation type="submission" date="2017-11" db="EMBL/GenBank/DDBJ databases">
        <title>Genome-resolved metagenomics identifies genetic mobility, metabolic interactions, and unexpected diversity in perchlorate-reducing communities.</title>
        <authorList>
            <person name="Barnum T.P."/>
            <person name="Figueroa I.A."/>
            <person name="Carlstrom C.I."/>
            <person name="Lucas L.N."/>
            <person name="Engelbrektson A.L."/>
            <person name="Coates J.D."/>
        </authorList>
    </citation>
    <scope>NUCLEOTIDE SEQUENCE [LARGE SCALE GENOMIC DNA]</scope>
    <source>
        <strain evidence="8">BM301</strain>
    </source>
</reference>
<dbReference type="InterPro" id="IPR012336">
    <property type="entry name" value="Thioredoxin-like_fold"/>
</dbReference>
<dbReference type="PROSITE" id="PS51352">
    <property type="entry name" value="THIOREDOXIN_2"/>
    <property type="match status" value="1"/>
</dbReference>
<feature type="signal peptide" evidence="6">
    <location>
        <begin position="1"/>
        <end position="22"/>
    </location>
</feature>
<evidence type="ECO:0000313" key="9">
    <source>
        <dbReference type="Proteomes" id="UP000235015"/>
    </source>
</evidence>
<keyword evidence="2 6" id="KW-0732">Signal</keyword>
<feature type="domain" description="Thioredoxin" evidence="7">
    <location>
        <begin position="125"/>
        <end position="333"/>
    </location>
</feature>
<evidence type="ECO:0000256" key="3">
    <source>
        <dbReference type="ARBA" id="ARBA00023002"/>
    </source>
</evidence>
<gene>
    <name evidence="8" type="ORF">C0630_05845</name>
</gene>
<comment type="similarity">
    <text evidence="1">Belongs to the thioredoxin family. DsbA subfamily.</text>
</comment>
<dbReference type="PANTHER" id="PTHR13887">
    <property type="entry name" value="GLUTATHIONE S-TRANSFERASE KAPPA"/>
    <property type="match status" value="1"/>
</dbReference>
<accession>A0A2N6CYF5</accession>
<dbReference type="Proteomes" id="UP000235015">
    <property type="component" value="Unassembled WGS sequence"/>
</dbReference>
<keyword evidence="3" id="KW-0560">Oxidoreductase</keyword>
<dbReference type="PANTHER" id="PTHR13887:SF14">
    <property type="entry name" value="DISULFIDE BOND FORMATION PROTEIN D"/>
    <property type="match status" value="1"/>
</dbReference>
<dbReference type="RefSeq" id="WP_273438296.1">
    <property type="nucleotide sequence ID" value="NZ_PKUN01000005.1"/>
</dbReference>
<evidence type="ECO:0000256" key="6">
    <source>
        <dbReference type="SAM" id="SignalP"/>
    </source>
</evidence>
<keyword evidence="4" id="KW-1015">Disulfide bond</keyword>
<proteinExistence type="inferred from homology"/>
<feature type="chain" id="PRO_5014924612" description="Thioredoxin domain-containing protein" evidence="6">
    <location>
        <begin position="23"/>
        <end position="335"/>
    </location>
</feature>
<comment type="caution">
    <text evidence="8">The sequence shown here is derived from an EMBL/GenBank/DDBJ whole genome shotgun (WGS) entry which is preliminary data.</text>
</comment>
<dbReference type="Gene3D" id="3.40.30.10">
    <property type="entry name" value="Glutaredoxin"/>
    <property type="match status" value="1"/>
</dbReference>
<evidence type="ECO:0000256" key="1">
    <source>
        <dbReference type="ARBA" id="ARBA00005791"/>
    </source>
</evidence>
<dbReference type="InterPro" id="IPR036249">
    <property type="entry name" value="Thioredoxin-like_sf"/>
</dbReference>
<protein>
    <recommendedName>
        <fullName evidence="7">Thioredoxin domain-containing protein</fullName>
    </recommendedName>
</protein>
<dbReference type="EMBL" id="PKUN01000005">
    <property type="protein sequence ID" value="PLX62374.1"/>
    <property type="molecule type" value="Genomic_DNA"/>
</dbReference>
<dbReference type="AlphaFoldDB" id="A0A2N6CYF5"/>
<sequence>MKPIKIVTLTLALFAGSTPLHAATDALLTEESVIGTVSGKEIRLSDIEDQKINELRIQLHNDLQEAFIQHAVTQLGANSADYKPAAPAQITDEQVTTFYQKNNLQSRGSLEQLGPMISEYMEGMAKARSDIQIYQRAAIKGDITTRLIKPKEMLLNLPVASAFVRGNQKADVMVMEFSDYQCPFCKRAQSTIKDLIEQYGDRVAFGYRHFPLAFHKEADDAAFAVECARDQGGFEAMHEILFDQSDLSRSNLKEIAKQINLKDLEQFNSCLDKDQYADRVANDMAAGQAVGISGTPGFIIGYYNPDNGSLEGELISGAQPANVFIAAIEKYLQGR</sequence>
<organism evidence="8 9">
    <name type="scientific">Sedimenticola selenatireducens</name>
    <dbReference type="NCBI Taxonomy" id="191960"/>
    <lineage>
        <taxon>Bacteria</taxon>
        <taxon>Pseudomonadati</taxon>
        <taxon>Pseudomonadota</taxon>
        <taxon>Gammaproteobacteria</taxon>
        <taxon>Chromatiales</taxon>
        <taxon>Sedimenticolaceae</taxon>
        <taxon>Sedimenticola</taxon>
    </lineage>
</organism>
<dbReference type="SUPFAM" id="SSF52833">
    <property type="entry name" value="Thioredoxin-like"/>
    <property type="match status" value="1"/>
</dbReference>
<evidence type="ECO:0000313" key="8">
    <source>
        <dbReference type="EMBL" id="PLX62374.1"/>
    </source>
</evidence>
<evidence type="ECO:0000256" key="4">
    <source>
        <dbReference type="ARBA" id="ARBA00023157"/>
    </source>
</evidence>
<evidence type="ECO:0000256" key="2">
    <source>
        <dbReference type="ARBA" id="ARBA00022729"/>
    </source>
</evidence>
<dbReference type="STRING" id="1111735.GCA_000428045_02322"/>
<keyword evidence="5" id="KW-0676">Redox-active center</keyword>
<dbReference type="Pfam" id="PF13462">
    <property type="entry name" value="Thioredoxin_4"/>
    <property type="match status" value="1"/>
</dbReference>
<evidence type="ECO:0000259" key="7">
    <source>
        <dbReference type="PROSITE" id="PS51352"/>
    </source>
</evidence>
<dbReference type="InterPro" id="IPR013766">
    <property type="entry name" value="Thioredoxin_domain"/>
</dbReference>